<feature type="transmembrane region" description="Helical" evidence="1">
    <location>
        <begin position="78"/>
        <end position="98"/>
    </location>
</feature>
<sequence>MLVRSGLAFQLALMGGFALLLTLFGYQSAYFGDELFPFFVAKTSSSLPEAFFRINEYKPRFIFNGIWALLTWWQAPRYVAAILNFLGMWSAASLVFILGRRYLAASVPVAMAAAACVLISRFGMVLYHDYLSGIIGTWGLALFLGTVSCLCGLVFAQRISVAGCAVYIGMGVLTIFVYETYVAGLFVLGSAGVLLALFDRSRPARERRLLALAGVLVWTVPLSMFVLATKWLSTFSVMTGTAGQTVSVGMGNIRTFLHFLSNVLLGTNYGLEWFTGYFNAATREGRLAGYGFAVVLAFLWISTLIRSRAAWRPRSLFISIVLLGMIVATVAISSLPGAEKADGRWMFPVSAFAALFVLSIPTSLLRNMLLISLLGVSAFHLSMRSYDGIYNVKASHAAGKLAAAMHGAAPLGKRGLVLGIADGDLEWVLGGNALQGNDVTNGDVFCWINLKTLPCLDPRSALNRASLDAYDFALAYADGVRAPTRLYVVPGSVLPLLVHPTLDMIDGSRALGGTDNGWNGWAWQGAAPAAETDVEISGGRVGTLRVPVADIEGAVIAYEAYSTGEAGPAGMRLQVNWLDEKSDLVAAQIKVVAPEQAPRLFTMLLDPPAGSASAEIYVTAHDGSSGPFFVPYVGVVRPR</sequence>
<feature type="transmembrane region" description="Helical" evidence="1">
    <location>
        <begin position="345"/>
        <end position="365"/>
    </location>
</feature>
<evidence type="ECO:0000313" key="3">
    <source>
        <dbReference type="Proteomes" id="UP000050902"/>
    </source>
</evidence>
<gene>
    <name evidence="2" type="ORF">ABB22_11370</name>
</gene>
<feature type="transmembrane region" description="Helical" evidence="1">
    <location>
        <begin position="210"/>
        <end position="228"/>
    </location>
</feature>
<feature type="transmembrane region" description="Helical" evidence="1">
    <location>
        <begin position="159"/>
        <end position="176"/>
    </location>
</feature>
<evidence type="ECO:0008006" key="4">
    <source>
        <dbReference type="Google" id="ProtNLM"/>
    </source>
</evidence>
<keyword evidence="1" id="KW-0812">Transmembrane</keyword>
<feature type="transmembrane region" description="Helical" evidence="1">
    <location>
        <begin position="287"/>
        <end position="304"/>
    </location>
</feature>
<feature type="transmembrane region" description="Helical" evidence="1">
    <location>
        <begin position="7"/>
        <end position="26"/>
    </location>
</feature>
<accession>A0ABR5NIW3</accession>
<feature type="transmembrane region" description="Helical" evidence="1">
    <location>
        <begin position="316"/>
        <end position="333"/>
    </location>
</feature>
<feature type="transmembrane region" description="Helical" evidence="1">
    <location>
        <begin position="130"/>
        <end position="152"/>
    </location>
</feature>
<keyword evidence="1" id="KW-1133">Transmembrane helix</keyword>
<protein>
    <recommendedName>
        <fullName evidence="4">Glycosyltransferase RgtA/B/C/D-like domain-containing protein</fullName>
    </recommendedName>
</protein>
<keyword evidence="1" id="KW-0472">Membrane</keyword>
<name>A0ABR5NIW3_9GAMM</name>
<keyword evidence="3" id="KW-1185">Reference proteome</keyword>
<organism evidence="2 3">
    <name type="scientific">Stenotrophomonas nitritireducens</name>
    <dbReference type="NCBI Taxonomy" id="83617"/>
    <lineage>
        <taxon>Bacteria</taxon>
        <taxon>Pseudomonadati</taxon>
        <taxon>Pseudomonadota</taxon>
        <taxon>Gammaproteobacteria</taxon>
        <taxon>Lysobacterales</taxon>
        <taxon>Lysobacteraceae</taxon>
        <taxon>Stenotrophomonas</taxon>
    </lineage>
</organism>
<dbReference type="Proteomes" id="UP000050902">
    <property type="component" value="Unassembled WGS sequence"/>
</dbReference>
<dbReference type="EMBL" id="LDJG01000016">
    <property type="protein sequence ID" value="KRG56744.1"/>
    <property type="molecule type" value="Genomic_DNA"/>
</dbReference>
<evidence type="ECO:0000256" key="1">
    <source>
        <dbReference type="SAM" id="Phobius"/>
    </source>
</evidence>
<comment type="caution">
    <text evidence="2">The sequence shown here is derived from an EMBL/GenBank/DDBJ whole genome shotgun (WGS) entry which is preliminary data.</text>
</comment>
<proteinExistence type="predicted"/>
<reference evidence="2 3" key="1">
    <citation type="submission" date="2015-05" db="EMBL/GenBank/DDBJ databases">
        <title>Genome sequencing and analysis of members of genus Stenotrophomonas.</title>
        <authorList>
            <person name="Patil P.P."/>
            <person name="Midha S."/>
            <person name="Patil P.B."/>
        </authorList>
    </citation>
    <scope>NUCLEOTIDE SEQUENCE [LARGE SCALE GENOMIC DNA]</scope>
    <source>
        <strain evidence="2 3">DSM 12575</strain>
    </source>
</reference>
<feature type="transmembrane region" description="Helical" evidence="1">
    <location>
        <begin position="105"/>
        <end position="124"/>
    </location>
</feature>
<evidence type="ECO:0000313" key="2">
    <source>
        <dbReference type="EMBL" id="KRG56744.1"/>
    </source>
</evidence>
<feature type="transmembrane region" description="Helical" evidence="1">
    <location>
        <begin position="182"/>
        <end position="198"/>
    </location>
</feature>